<name>A0A1Q9EKG5_SYMMI</name>
<gene>
    <name evidence="2" type="ORF">AK812_SmicGene8602</name>
</gene>
<dbReference type="OrthoDB" id="433020at2759"/>
<dbReference type="Proteomes" id="UP000186817">
    <property type="component" value="Unassembled WGS sequence"/>
</dbReference>
<evidence type="ECO:0000313" key="3">
    <source>
        <dbReference type="Proteomes" id="UP000186817"/>
    </source>
</evidence>
<proteinExistence type="predicted"/>
<sequence>MSKRKLPEGETTEMVARHASRRDAPPAAVRDLAGEKVDPRTRRKTEKDTVEALYDFVQIPLAAGAGSAGAGVAGAPAEAEPLSYPVLNVFSAWQALAGKSPDFQRLLLAKAAGGSLRFSVYGDEVTPGNPLAPDNRLRAYCFYISALEFEEYLLSEQCWLVLTVVPSVTLKTVKAGLSGFVRCLYSHLRYLQLGANIQLGGSQLFVHGSVSRCLYDAAALHGVLGSTGQSGNKPCFRCGNIYSRFVDLPRHAHGQGLRTLDATEDQLRCMTNEHIFEVVDQVQAASRAQPKYKVKKLVTDLGWNAPEGGLLTDDAVRREVPPLTHYFDPMHVFFVQGQFSRHVSLLRIVLKKIGWTADRIAEACTDGLIKQRSSSRKIGKAQLARELEDAYFTDDAIWKVSASTQLAAAPLFHFLVRYIVLPATTCPEVKKELQAFLLLCSIVSVWTQIKFTPYGEAVRKHAESAQALQNHAEALVRRFQSAINDYIPAFREVYGLEKMRPKTHYMLHLVQQYRDHFRMLDTFVLERKHRAAKAKIEHMSGPAVRSVVSVLHSLWSVQVTEIREGQPFEIKCDGSTLASGAYKLERNQVVWFPLHRKAGLVEEVWLEKQIPWISVKAFVEVKTEPGCFVFAEPVQRMRACLQQHQFLLPPYWILEGNSLTILF</sequence>
<dbReference type="EMBL" id="LSRX01000128">
    <property type="protein sequence ID" value="OLQ07944.1"/>
    <property type="molecule type" value="Genomic_DNA"/>
</dbReference>
<accession>A0A1Q9EKG5</accession>
<protein>
    <submittedName>
        <fullName evidence="2">Uncharacterized protein</fullName>
    </submittedName>
</protein>
<reference evidence="2 3" key="1">
    <citation type="submission" date="2016-02" db="EMBL/GenBank/DDBJ databases">
        <title>Genome analysis of coral dinoflagellate symbionts highlights evolutionary adaptations to a symbiotic lifestyle.</title>
        <authorList>
            <person name="Aranda M."/>
            <person name="Li Y."/>
            <person name="Liew Y.J."/>
            <person name="Baumgarten S."/>
            <person name="Simakov O."/>
            <person name="Wilson M."/>
            <person name="Piel J."/>
            <person name="Ashoor H."/>
            <person name="Bougouffa S."/>
            <person name="Bajic V.B."/>
            <person name="Ryu T."/>
            <person name="Ravasi T."/>
            <person name="Bayer T."/>
            <person name="Micklem G."/>
            <person name="Kim H."/>
            <person name="Bhak J."/>
            <person name="Lajeunesse T.C."/>
            <person name="Voolstra C.R."/>
        </authorList>
    </citation>
    <scope>NUCLEOTIDE SEQUENCE [LARGE SCALE GENOMIC DNA]</scope>
    <source>
        <strain evidence="2 3">CCMP2467</strain>
    </source>
</reference>
<feature type="compositionally biased region" description="Basic and acidic residues" evidence="1">
    <location>
        <begin position="32"/>
        <end position="46"/>
    </location>
</feature>
<keyword evidence="3" id="KW-1185">Reference proteome</keyword>
<evidence type="ECO:0000256" key="1">
    <source>
        <dbReference type="SAM" id="MobiDB-lite"/>
    </source>
</evidence>
<dbReference type="AlphaFoldDB" id="A0A1Q9EKG5"/>
<evidence type="ECO:0000313" key="2">
    <source>
        <dbReference type="EMBL" id="OLQ07944.1"/>
    </source>
</evidence>
<organism evidence="2 3">
    <name type="scientific">Symbiodinium microadriaticum</name>
    <name type="common">Dinoflagellate</name>
    <name type="synonym">Zooxanthella microadriatica</name>
    <dbReference type="NCBI Taxonomy" id="2951"/>
    <lineage>
        <taxon>Eukaryota</taxon>
        <taxon>Sar</taxon>
        <taxon>Alveolata</taxon>
        <taxon>Dinophyceae</taxon>
        <taxon>Suessiales</taxon>
        <taxon>Symbiodiniaceae</taxon>
        <taxon>Symbiodinium</taxon>
    </lineage>
</organism>
<feature type="region of interest" description="Disordered" evidence="1">
    <location>
        <begin position="1"/>
        <end position="46"/>
    </location>
</feature>
<comment type="caution">
    <text evidence="2">The sequence shown here is derived from an EMBL/GenBank/DDBJ whole genome shotgun (WGS) entry which is preliminary data.</text>
</comment>